<evidence type="ECO:0000313" key="2">
    <source>
        <dbReference type="Proteomes" id="UP001597267"/>
    </source>
</evidence>
<sequence>MAMKTDALNDFPSEQFHAFSMTKMAKFLPYTGDTTIAQLKDFFGEDFNRAVQFRADQLIIYDRRNAIPVETNKIIVRFANGHYKVIDSDYYHRNFNEPLV</sequence>
<evidence type="ECO:0000313" key="1">
    <source>
        <dbReference type="EMBL" id="MFD1672205.1"/>
    </source>
</evidence>
<dbReference type="EMBL" id="JBHTOP010000023">
    <property type="protein sequence ID" value="MFD1672205.1"/>
    <property type="molecule type" value="Genomic_DNA"/>
</dbReference>
<proteinExistence type="predicted"/>
<protein>
    <submittedName>
        <fullName evidence="1">Uncharacterized protein</fullName>
    </submittedName>
</protein>
<gene>
    <name evidence="1" type="ORF">ACFQ5M_08855</name>
</gene>
<reference evidence="2" key="1">
    <citation type="journal article" date="2019" name="Int. J. Syst. Evol. Microbiol.">
        <title>The Global Catalogue of Microorganisms (GCM) 10K type strain sequencing project: providing services to taxonomists for standard genome sequencing and annotation.</title>
        <authorList>
            <consortium name="The Broad Institute Genomics Platform"/>
            <consortium name="The Broad Institute Genome Sequencing Center for Infectious Disease"/>
            <person name="Wu L."/>
            <person name="Ma J."/>
        </authorList>
    </citation>
    <scope>NUCLEOTIDE SEQUENCE [LARGE SCALE GENOMIC DNA]</scope>
    <source>
        <strain evidence="2">CCM 8896</strain>
    </source>
</reference>
<accession>A0ABW4JAG7</accession>
<comment type="caution">
    <text evidence="1">The sequence shown here is derived from an EMBL/GenBank/DDBJ whole genome shotgun (WGS) entry which is preliminary data.</text>
</comment>
<organism evidence="1 2">
    <name type="scientific">Agrilactobacillus yilanensis</name>
    <dbReference type="NCBI Taxonomy" id="2485997"/>
    <lineage>
        <taxon>Bacteria</taxon>
        <taxon>Bacillati</taxon>
        <taxon>Bacillota</taxon>
        <taxon>Bacilli</taxon>
        <taxon>Lactobacillales</taxon>
        <taxon>Lactobacillaceae</taxon>
        <taxon>Agrilactobacillus</taxon>
    </lineage>
</organism>
<name>A0ABW4JAG7_9LACO</name>
<dbReference type="RefSeq" id="WP_125714791.1">
    <property type="nucleotide sequence ID" value="NZ_JBHTOP010000023.1"/>
</dbReference>
<dbReference type="Proteomes" id="UP001597267">
    <property type="component" value="Unassembled WGS sequence"/>
</dbReference>
<keyword evidence="2" id="KW-1185">Reference proteome</keyword>